<keyword evidence="2" id="KW-1185">Reference proteome</keyword>
<gene>
    <name evidence="1" type="ORF">N7G274_009346</name>
</gene>
<comment type="caution">
    <text evidence="1">The sequence shown here is derived from an EMBL/GenBank/DDBJ whole genome shotgun (WGS) entry which is preliminary data.</text>
</comment>
<proteinExistence type="predicted"/>
<organism evidence="1 2">
    <name type="scientific">Stereocaulon virgatum</name>
    <dbReference type="NCBI Taxonomy" id="373712"/>
    <lineage>
        <taxon>Eukaryota</taxon>
        <taxon>Fungi</taxon>
        <taxon>Dikarya</taxon>
        <taxon>Ascomycota</taxon>
        <taxon>Pezizomycotina</taxon>
        <taxon>Lecanoromycetes</taxon>
        <taxon>OSLEUM clade</taxon>
        <taxon>Lecanoromycetidae</taxon>
        <taxon>Lecanorales</taxon>
        <taxon>Lecanorineae</taxon>
        <taxon>Stereocaulaceae</taxon>
        <taxon>Stereocaulon</taxon>
    </lineage>
</organism>
<dbReference type="Proteomes" id="UP001590950">
    <property type="component" value="Unassembled WGS sequence"/>
</dbReference>
<evidence type="ECO:0000313" key="1">
    <source>
        <dbReference type="EMBL" id="KAL2037871.1"/>
    </source>
</evidence>
<sequence length="50" mass="5860">MVVEHIVRKILNLQVDEVFQIFRPDLQVQSRIIFVTFINSIEIAGDKFVT</sequence>
<protein>
    <submittedName>
        <fullName evidence="1">Uncharacterized protein</fullName>
    </submittedName>
</protein>
<reference evidence="1 2" key="1">
    <citation type="submission" date="2024-09" db="EMBL/GenBank/DDBJ databases">
        <title>Rethinking Asexuality: The Enigmatic Case of Functional Sexual Genes in Lepraria (Stereocaulaceae).</title>
        <authorList>
            <person name="Doellman M."/>
            <person name="Sun Y."/>
            <person name="Barcenas-Pena A."/>
            <person name="Lumbsch H.T."/>
            <person name="Grewe F."/>
        </authorList>
    </citation>
    <scope>NUCLEOTIDE SEQUENCE [LARGE SCALE GENOMIC DNA]</scope>
    <source>
        <strain evidence="1 2">Mercado 3170</strain>
    </source>
</reference>
<name>A0ABR3ZY16_9LECA</name>
<accession>A0ABR3ZY16</accession>
<dbReference type="EMBL" id="JBEFKJ010000036">
    <property type="protein sequence ID" value="KAL2037871.1"/>
    <property type="molecule type" value="Genomic_DNA"/>
</dbReference>
<evidence type="ECO:0000313" key="2">
    <source>
        <dbReference type="Proteomes" id="UP001590950"/>
    </source>
</evidence>